<gene>
    <name evidence="2" type="ORF">QTN89_27340</name>
</gene>
<dbReference type="Gene3D" id="3.20.20.140">
    <property type="entry name" value="Metal-dependent hydrolases"/>
    <property type="match status" value="1"/>
</dbReference>
<dbReference type="EMBL" id="JASZZN010000033">
    <property type="protein sequence ID" value="MDM4019200.1"/>
    <property type="molecule type" value="Genomic_DNA"/>
</dbReference>
<keyword evidence="1" id="KW-0175">Coiled coil</keyword>
<evidence type="ECO:0000313" key="2">
    <source>
        <dbReference type="EMBL" id="MDM4019200.1"/>
    </source>
</evidence>
<name>A0ABT7PRR8_9BACT</name>
<sequence length="763" mass="85803">MITARFSLRDVVCLATGLLATAMTPHIAIAHQTPVAWPTEDQLQRVQPAVGQSIPVARKIVTHFRHRLNASQLHQLDHVRHHLEMMSRVDAGYLGSDQQKTTISKARLVDYYRWRTEQALFEVLNQLTSPDVIELDFRNGLPRRSPDARIMVDGQDDMLLLRVRRGESSRGNTVSPDHLTVATWDLASERPQSHFAIDIADTGVTYALIDLRRLPDDQTISHLRFVDKATGDDLQTFALTLRAAPKGHLAIDVVDQNGQSIPVLMSLATEEGGRLWEPAEAVDLTTVFNDIVPHLSSSGRGYMFYLPGKRRGRYWVVRPPIEMTLPAGRWDIKVLRGLEFTPIKKTVAVVPHEWTRTTLQPKRWTDMNRRGWYSGDDHVHAQLINSEDARKLMDYTRAVDINVANVLEMGDVMRTYYLQRGFGKDFRVRDQNHWLVPGQEDPRSILGHAIGLNLSSKVRDLDRYLSNEWIAEQIHQQGGLYGHTHVGANACFVHRQMALFTPFGIVDFNSIMQAQLGTELYYDFLNLGFKMTATAGADTPYGGTIGAVRTYAYTGDTEECSPDAWFAAIKRGRTFVTNGPMLDFRVQAALPNGEDALPGDEICSDRNRRLQVTAKAWGDEGAAAPARLRLIKLGEVEREAVANEPNAGSLNLDVEIEVGCGCWIAAHAVSHDGAEAHTTPIYLTREGYRHWDRDKAGALLEKQLNVLEEIEFEISKSERLIRSGAGLLDYWNRRSADQAEAVRKNVAAARNEYRRLKQLLGNE</sequence>
<dbReference type="Proteomes" id="UP001239462">
    <property type="component" value="Unassembled WGS sequence"/>
</dbReference>
<dbReference type="RefSeq" id="WP_289167276.1">
    <property type="nucleotide sequence ID" value="NZ_JASZZN010000033.1"/>
</dbReference>
<keyword evidence="3" id="KW-1185">Reference proteome</keyword>
<comment type="caution">
    <text evidence="2">The sequence shown here is derived from an EMBL/GenBank/DDBJ whole genome shotgun (WGS) entry which is preliminary data.</text>
</comment>
<proteinExistence type="predicted"/>
<dbReference type="NCBIfam" id="NF038032">
    <property type="entry name" value="CehA_McbA_metalo"/>
    <property type="match status" value="1"/>
</dbReference>
<organism evidence="2 3">
    <name type="scientific">Roseiconus lacunae</name>
    <dbReference type="NCBI Taxonomy" id="2605694"/>
    <lineage>
        <taxon>Bacteria</taxon>
        <taxon>Pseudomonadati</taxon>
        <taxon>Planctomycetota</taxon>
        <taxon>Planctomycetia</taxon>
        <taxon>Pirellulales</taxon>
        <taxon>Pirellulaceae</taxon>
        <taxon>Roseiconus</taxon>
    </lineage>
</organism>
<evidence type="ECO:0000313" key="3">
    <source>
        <dbReference type="Proteomes" id="UP001239462"/>
    </source>
</evidence>
<accession>A0ABT7PRR8</accession>
<evidence type="ECO:0000256" key="1">
    <source>
        <dbReference type="SAM" id="Coils"/>
    </source>
</evidence>
<protein>
    <submittedName>
        <fullName evidence="2">CehA/McbA family metallohydrolase</fullName>
    </submittedName>
</protein>
<feature type="coiled-coil region" evidence="1">
    <location>
        <begin position="732"/>
        <end position="759"/>
    </location>
</feature>
<reference evidence="2 3" key="1">
    <citation type="submission" date="2023-06" db="EMBL/GenBank/DDBJ databases">
        <title>Roseiconus lacunae JC819 isolated from Gulf of Mannar region, Tamil Nadu.</title>
        <authorList>
            <person name="Pk S."/>
            <person name="Ch S."/>
            <person name="Ch V.R."/>
        </authorList>
    </citation>
    <scope>NUCLEOTIDE SEQUENCE [LARGE SCALE GENOMIC DNA]</scope>
    <source>
        <strain evidence="2 3">JC819</strain>
    </source>
</reference>